<feature type="binding site" evidence="5">
    <location>
        <begin position="195"/>
        <end position="202"/>
    </location>
    <ligand>
        <name>NAD(+)</name>
        <dbReference type="ChEBI" id="CHEBI:57540"/>
    </ligand>
</feature>
<feature type="binding site" evidence="5">
    <location>
        <position position="282"/>
    </location>
    <ligand>
        <name>NAD(+)</name>
        <dbReference type="ChEBI" id="CHEBI:57540"/>
    </ligand>
</feature>
<evidence type="ECO:0000259" key="7">
    <source>
        <dbReference type="Pfam" id="PF02852"/>
    </source>
</evidence>
<keyword evidence="9" id="KW-0560">Oxidoreductase</keyword>
<dbReference type="Gene3D" id="3.30.390.30">
    <property type="match status" value="1"/>
</dbReference>
<dbReference type="PANTHER" id="PTHR43014:SF5">
    <property type="entry name" value="GLUTATHIONE REDUCTASE (NADPH)"/>
    <property type="match status" value="1"/>
</dbReference>
<dbReference type="SUPFAM" id="SSF51905">
    <property type="entry name" value="FAD/NAD(P)-binding domain"/>
    <property type="match status" value="1"/>
</dbReference>
<dbReference type="PRINTS" id="PR00411">
    <property type="entry name" value="PNDRDTASEI"/>
</dbReference>
<sequence length="477" mass="50759">MDGKRVRTVTAQTGQIQVDLAIIGAGSGNSIPDERFDATSIAIFEEGLFGGTCMNVGCIPTKMFVYAADIAAAARESGRYGVDARVEGVDWPAIVARVFGRIDPIEEGGRKYRVDRCANVTVYASHVVFDGRDDETGRYRLRTADGDVVLATEVVIAAGARSDIPQVIAASGVPFHTNADVMRLPELPKRLAILGSGYIAAEFAHVFSALGTRVSVIARGPKLLRALDADIADRFTDVASTQWDVRLDSPVTAASRASDGGIRLEFADGESLDVDSLLVATGRTPNGDLLGLDSIGIDLTDDGRVPVDGHGRTPARGVWALGDVSSPHQLKHVANHEQRVVQSNLLKGWDAADLDSFDYRAVPAAVFTHPQIATVGLTEDAARAQGFDIAVKVQNYGDVAYGWAMEDTVGVCKVIAERGTGRILGAHLFGAQASSIIQPVIQAMSFGLTANEMARGQYWIHPALPEVLENALLGLDV</sequence>
<name>A0AA97CZ69_9ACTN</name>
<comment type="similarity">
    <text evidence="1">Belongs to the class-I pyridine nucleotide-disulfide oxidoreductase family.</text>
</comment>
<dbReference type="GO" id="GO:0050627">
    <property type="term" value="F:mycothione reductase [NAD(P)H] activity"/>
    <property type="evidence" value="ECO:0007669"/>
    <property type="project" value="UniProtKB-EC"/>
</dbReference>
<dbReference type="InterPro" id="IPR004099">
    <property type="entry name" value="Pyr_nucl-diS_OxRdtase_dimer"/>
</dbReference>
<feature type="disulfide bond" description="Redox-active" evidence="6">
    <location>
        <begin position="53"/>
        <end position="58"/>
    </location>
</feature>
<feature type="binding site" evidence="5">
    <location>
        <position position="323"/>
    </location>
    <ligand>
        <name>FAD</name>
        <dbReference type="ChEBI" id="CHEBI:57692"/>
    </ligand>
</feature>
<feature type="active site" description="Proton acceptor" evidence="4">
    <location>
        <position position="461"/>
    </location>
</feature>
<dbReference type="SUPFAM" id="SSF55424">
    <property type="entry name" value="FAD/NAD-linked reductases, dimerisation (C-terminal) domain"/>
    <property type="match status" value="1"/>
</dbReference>
<evidence type="ECO:0000256" key="3">
    <source>
        <dbReference type="ARBA" id="ARBA00022827"/>
    </source>
</evidence>
<evidence type="ECO:0000256" key="5">
    <source>
        <dbReference type="PIRSR" id="PIRSR000350-3"/>
    </source>
</evidence>
<dbReference type="InterPro" id="IPR016156">
    <property type="entry name" value="FAD/NAD-linked_Rdtase_dimer_sf"/>
</dbReference>
<keyword evidence="2" id="KW-0285">Flavoprotein</keyword>
<dbReference type="Gene3D" id="3.50.50.60">
    <property type="entry name" value="FAD/NAD(P)-binding domain"/>
    <property type="match status" value="2"/>
</dbReference>
<evidence type="ECO:0000256" key="2">
    <source>
        <dbReference type="ARBA" id="ARBA00022630"/>
    </source>
</evidence>
<dbReference type="EMBL" id="CP128986">
    <property type="protein sequence ID" value="WOC14479.1"/>
    <property type="molecule type" value="Genomic_DNA"/>
</dbReference>
<feature type="binding site" evidence="5">
    <location>
        <position position="62"/>
    </location>
    <ligand>
        <name>FAD</name>
        <dbReference type="ChEBI" id="CHEBI:57692"/>
    </ligand>
</feature>
<dbReference type="PANTHER" id="PTHR43014">
    <property type="entry name" value="MERCURIC REDUCTASE"/>
    <property type="match status" value="1"/>
</dbReference>
<dbReference type="PRINTS" id="PR00368">
    <property type="entry name" value="FADPNR"/>
</dbReference>
<dbReference type="InterPro" id="IPR036188">
    <property type="entry name" value="FAD/NAD-bd_sf"/>
</dbReference>
<comment type="cofactor">
    <cofactor evidence="5">
        <name>FAD</name>
        <dbReference type="ChEBI" id="CHEBI:57692"/>
    </cofactor>
    <text evidence="5">Binds 1 FAD per subunit.</text>
</comment>
<dbReference type="InterPro" id="IPR017817">
    <property type="entry name" value="Mycothione_reductase"/>
</dbReference>
<evidence type="ECO:0000256" key="6">
    <source>
        <dbReference type="PIRSR" id="PIRSR000350-4"/>
    </source>
</evidence>
<evidence type="ECO:0000259" key="8">
    <source>
        <dbReference type="Pfam" id="PF07992"/>
    </source>
</evidence>
<reference evidence="9" key="1">
    <citation type="submission" date="2023-06" db="EMBL/GenBank/DDBJ databases">
        <title>Gordonia sp. nov. and Pseudochrobactrum sp. nov., two species isolated from the burying beetle Nicrophorus vespilloides.</title>
        <authorList>
            <person name="Poehlein A."/>
            <person name="Guzman J."/>
            <person name="Daniel R."/>
            <person name="Vilcinskas A."/>
        </authorList>
    </citation>
    <scope>NUCLEOTIDE SEQUENCE</scope>
    <source>
        <strain evidence="9">MP11Mi</strain>
    </source>
</reference>
<keyword evidence="5" id="KW-0547">Nucleotide-binding</keyword>
<protein>
    <submittedName>
        <fullName evidence="9">Mycothione reductase</fullName>
        <ecNumber evidence="9">1.8.1.15</ecNumber>
    </submittedName>
</protein>
<feature type="domain" description="FAD/NAD(P)-binding" evidence="8">
    <location>
        <begin position="19"/>
        <end position="332"/>
    </location>
</feature>
<dbReference type="Pfam" id="PF02852">
    <property type="entry name" value="Pyr_redox_dim"/>
    <property type="match status" value="1"/>
</dbReference>
<dbReference type="InterPro" id="IPR001100">
    <property type="entry name" value="Pyr_nuc-diS_OxRdtase"/>
</dbReference>
<dbReference type="Pfam" id="PF07992">
    <property type="entry name" value="Pyr_redox_2"/>
    <property type="match status" value="1"/>
</dbReference>
<dbReference type="InterPro" id="IPR023753">
    <property type="entry name" value="FAD/NAD-binding_dom"/>
</dbReference>
<dbReference type="NCBIfam" id="NF005884">
    <property type="entry name" value="PRK07846.1"/>
    <property type="match status" value="1"/>
</dbReference>
<feature type="domain" description="Pyridine nucleotide-disulphide oxidoreductase dimerisation" evidence="7">
    <location>
        <begin position="362"/>
        <end position="471"/>
    </location>
</feature>
<proteinExistence type="inferred from homology"/>
<dbReference type="EC" id="1.8.1.15" evidence="9"/>
<evidence type="ECO:0000256" key="4">
    <source>
        <dbReference type="PIRSR" id="PIRSR000350-2"/>
    </source>
</evidence>
<keyword evidence="3 5" id="KW-0274">FAD</keyword>
<dbReference type="GO" id="GO:0000166">
    <property type="term" value="F:nucleotide binding"/>
    <property type="evidence" value="ECO:0007669"/>
    <property type="project" value="UniProtKB-KW"/>
</dbReference>
<dbReference type="AlphaFoldDB" id="A0AA97CZ69"/>
<organism evidence="9">
    <name type="scientific">Gordonia sp. MP11Mi</name>
    <dbReference type="NCBI Taxonomy" id="3022769"/>
    <lineage>
        <taxon>Bacteria</taxon>
        <taxon>Bacillati</taxon>
        <taxon>Actinomycetota</taxon>
        <taxon>Actinomycetes</taxon>
        <taxon>Mycobacteriales</taxon>
        <taxon>Gordoniaceae</taxon>
        <taxon>Gordonia</taxon>
    </lineage>
</organism>
<dbReference type="NCBIfam" id="TIGR03452">
    <property type="entry name" value="mycothione_red"/>
    <property type="match status" value="1"/>
</dbReference>
<dbReference type="PIRSF" id="PIRSF000350">
    <property type="entry name" value="Mercury_reductase_MerA"/>
    <property type="match status" value="1"/>
</dbReference>
<gene>
    <name evidence="9" type="primary">mtr</name>
    <name evidence="9" type="ORF">MP11Mi_36010</name>
</gene>
<evidence type="ECO:0000256" key="1">
    <source>
        <dbReference type="ARBA" id="ARBA00007532"/>
    </source>
</evidence>
<accession>A0AA97CZ69</accession>
<evidence type="ECO:0000313" key="9">
    <source>
        <dbReference type="EMBL" id="WOC14479.1"/>
    </source>
</evidence>
<keyword evidence="5" id="KW-0520">NAD</keyword>